<evidence type="ECO:0000259" key="8">
    <source>
        <dbReference type="Pfam" id="PF16014"/>
    </source>
</evidence>
<comment type="caution">
    <text evidence="9">The sequence shown here is derived from an EMBL/GenBank/DDBJ whole genome shotgun (WGS) entry which is preliminary data.</text>
</comment>
<keyword evidence="10" id="KW-1185">Reference proteome</keyword>
<feature type="region of interest" description="Disordered" evidence="7">
    <location>
        <begin position="756"/>
        <end position="866"/>
    </location>
</feature>
<dbReference type="PANTHER" id="PTHR13497:SF3">
    <property type="entry name" value="HISTONE DEACETYLASE COMPLEX SUBUNIT SAP130"/>
    <property type="match status" value="1"/>
</dbReference>
<comment type="subcellular location">
    <subcellularLocation>
        <location evidence="1">Nucleus</location>
    </subcellularLocation>
</comment>
<feature type="compositionally biased region" description="Pro residues" evidence="7">
    <location>
        <begin position="823"/>
        <end position="835"/>
    </location>
</feature>
<feature type="domain" description="Histone deacetylase complex subunit SAP130 C-terminal" evidence="8">
    <location>
        <begin position="814"/>
        <end position="1030"/>
    </location>
</feature>
<evidence type="ECO:0000256" key="1">
    <source>
        <dbReference type="ARBA" id="ARBA00004123"/>
    </source>
</evidence>
<comment type="similarity">
    <text evidence="2">Belongs to the SAP130 family.</text>
</comment>
<feature type="region of interest" description="Disordered" evidence="7">
    <location>
        <begin position="1"/>
        <end position="25"/>
    </location>
</feature>
<keyword evidence="6" id="KW-0539">Nucleus</keyword>
<feature type="compositionally biased region" description="Low complexity" evidence="7">
    <location>
        <begin position="774"/>
        <end position="788"/>
    </location>
</feature>
<keyword evidence="5" id="KW-0804">Transcription</keyword>
<evidence type="ECO:0000313" key="9">
    <source>
        <dbReference type="EMBL" id="KAK2160471.1"/>
    </source>
</evidence>
<gene>
    <name evidence="9" type="ORF">NP493_1646g00004</name>
</gene>
<keyword evidence="3" id="KW-0678">Repressor</keyword>
<evidence type="ECO:0000256" key="3">
    <source>
        <dbReference type="ARBA" id="ARBA00022491"/>
    </source>
</evidence>
<organism evidence="9 10">
    <name type="scientific">Ridgeia piscesae</name>
    <name type="common">Tubeworm</name>
    <dbReference type="NCBI Taxonomy" id="27915"/>
    <lineage>
        <taxon>Eukaryota</taxon>
        <taxon>Metazoa</taxon>
        <taxon>Spiralia</taxon>
        <taxon>Lophotrochozoa</taxon>
        <taxon>Annelida</taxon>
        <taxon>Polychaeta</taxon>
        <taxon>Sedentaria</taxon>
        <taxon>Canalipalpata</taxon>
        <taxon>Sabellida</taxon>
        <taxon>Siboglinidae</taxon>
        <taxon>Ridgeia</taxon>
    </lineage>
</organism>
<dbReference type="GO" id="GO:0070822">
    <property type="term" value="C:Sin3-type complex"/>
    <property type="evidence" value="ECO:0007669"/>
    <property type="project" value="TreeGrafter"/>
</dbReference>
<dbReference type="Pfam" id="PF16014">
    <property type="entry name" value="SAP130_C"/>
    <property type="match status" value="1"/>
</dbReference>
<dbReference type="InterPro" id="IPR031963">
    <property type="entry name" value="SAP130_C"/>
</dbReference>
<evidence type="ECO:0000256" key="2">
    <source>
        <dbReference type="ARBA" id="ARBA00007859"/>
    </source>
</evidence>
<dbReference type="InterPro" id="IPR024137">
    <property type="entry name" value="His_deAcase_cplx_SAP130"/>
</dbReference>
<feature type="region of interest" description="Disordered" evidence="7">
    <location>
        <begin position="894"/>
        <end position="929"/>
    </location>
</feature>
<dbReference type="EMBL" id="JAODUO010001645">
    <property type="protein sequence ID" value="KAK2160471.1"/>
    <property type="molecule type" value="Genomic_DNA"/>
</dbReference>
<reference evidence="9" key="1">
    <citation type="journal article" date="2023" name="Mol. Biol. Evol.">
        <title>Third-Generation Sequencing Reveals the Adaptive Role of the Epigenome in Three Deep-Sea Polychaetes.</title>
        <authorList>
            <person name="Perez M."/>
            <person name="Aroh O."/>
            <person name="Sun Y."/>
            <person name="Lan Y."/>
            <person name="Juniper S.K."/>
            <person name="Young C.R."/>
            <person name="Angers B."/>
            <person name="Qian P.Y."/>
        </authorList>
    </citation>
    <scope>NUCLEOTIDE SEQUENCE</scope>
    <source>
        <strain evidence="9">R07B-5</strain>
    </source>
</reference>
<accession>A0AAD9JWE3</accession>
<evidence type="ECO:0000256" key="5">
    <source>
        <dbReference type="ARBA" id="ARBA00023163"/>
    </source>
</evidence>
<keyword evidence="4" id="KW-0805">Transcription regulation</keyword>
<sequence length="1077" mass="112862">MSSHGFPGAGGDQSREEKPGRLPSWQPQISTQQVMLTPNFLSIRPSSVERPIAPAPNPTSTPLSVPLAVRPTTSITGAVGQPNFPAKATAVPVSEAGSRTVVMTTSQPQLLATGGIVAATAVVGSTVPVPASIATVQVAAAQALSLHAPIAGGHRSGGGIIHTQPLTAQAAQASLIRGHLPSTVVSNAGLLGHAGRPQLTQAFYPHHIPRGAIAASALSSPKIAMTTAILRPSQPGIGVGAISIAATTAPQSLPNKIPQQPRPMLPVRTNVVTRIAPPVVSLTGSVAHTCFRVMLSHAPISPAPNPAPVHLSLQQTRPTLSIPKPVSTISQQVYLPSHHAAVSSVSQKVAAATLIQQPPGGATVATVVTAPKHVRPGTALNIGAVPTPTTLPHPDRVVTCQAAVATSALQASAPSLVAGQQQILGQLFPRYQKIIMTTTPPALLVTTSGATVVSKSGPATALNLTQPMPRLSQKVLTTRITMATTAPANVSVAAAAQTIKTAPTSVVTIPSSHGPPVLSLATTAPVTTVTTIPVAKVPPQRQLTTVTSQPLPAEGASAREAVTPATAPAPMPQMLPQQHPPGGSIFLSHATHRLPGVSVAATLSLTTGQADVQSQSLPRANFTSQLPYTIPPEYGTYYGTYPNLMYSQVAAPHTHPFSLPSATALRPGLVPNPAVSLAGTLQGAAHVSMAGTPSQAVRINPMMVTLDPRQPALAVHARYTPIGTEAPRSFADIGGAVVSKSAVSAHTITIGAMSSVPSVSQGAPSEAHLPSQLSSTAVTTPTASPRPSILRKRTSEGVPLVKKNLMGTSSPRESTSPMTGVGPLPPTTPPKPSIPCDPSRENSQSSTDTASSTESTPLSAPSSEIKIKQEPMDVGENGSGHVQSGFSMLAAAAAGPKVEEASPRKKPRKQLLNANEELKDSNSTDEDEFSAKVNLKRELEKVAEDVKQEDLMEYVDEEGVRWVRERKRSNHFLLDHYDCTWKSKLNHFVKPTDVKPKEERRLTVTELANERKVYQKASGWKLYHMATQLDEVRCQLLVDQLSEARTTMLRLLDHKPRILEVINKHHSKRSVKKKERT</sequence>
<dbReference type="Proteomes" id="UP001209878">
    <property type="component" value="Unassembled WGS sequence"/>
</dbReference>
<dbReference type="GO" id="GO:0000122">
    <property type="term" value="P:negative regulation of transcription by RNA polymerase II"/>
    <property type="evidence" value="ECO:0007669"/>
    <property type="project" value="TreeGrafter"/>
</dbReference>
<evidence type="ECO:0000313" key="10">
    <source>
        <dbReference type="Proteomes" id="UP001209878"/>
    </source>
</evidence>
<feature type="compositionally biased region" description="Polar residues" evidence="7">
    <location>
        <begin position="806"/>
        <end position="816"/>
    </location>
</feature>
<proteinExistence type="inferred from homology"/>
<evidence type="ECO:0000256" key="6">
    <source>
        <dbReference type="ARBA" id="ARBA00023242"/>
    </source>
</evidence>
<protein>
    <recommendedName>
        <fullName evidence="8">Histone deacetylase complex subunit SAP130 C-terminal domain-containing protein</fullName>
    </recommendedName>
</protein>
<name>A0AAD9JWE3_RIDPI</name>
<evidence type="ECO:0000256" key="7">
    <source>
        <dbReference type="SAM" id="MobiDB-lite"/>
    </source>
</evidence>
<feature type="compositionally biased region" description="Low complexity" evidence="7">
    <location>
        <begin position="843"/>
        <end position="856"/>
    </location>
</feature>
<dbReference type="PANTHER" id="PTHR13497">
    <property type="entry name" value="HISTONE DEACETYLASE COMPLEX SUBUNIT SAP130"/>
    <property type="match status" value="1"/>
</dbReference>
<dbReference type="AlphaFoldDB" id="A0AAD9JWE3"/>
<evidence type="ECO:0000256" key="4">
    <source>
        <dbReference type="ARBA" id="ARBA00023015"/>
    </source>
</evidence>